<dbReference type="PANTHER" id="PTHR30329">
    <property type="entry name" value="STATOR ELEMENT OF FLAGELLAR MOTOR COMPLEX"/>
    <property type="match status" value="1"/>
</dbReference>
<protein>
    <submittedName>
        <fullName evidence="7">Outer membrane protein OmpA</fullName>
    </submittedName>
</protein>
<dbReference type="InterPro" id="IPR006665">
    <property type="entry name" value="OmpA-like"/>
</dbReference>
<dbReference type="Gene3D" id="3.30.1330.60">
    <property type="entry name" value="OmpA-like domain"/>
    <property type="match status" value="2"/>
</dbReference>
<feature type="transmembrane region" description="Helical" evidence="5">
    <location>
        <begin position="7"/>
        <end position="25"/>
    </location>
</feature>
<organism evidence="7 8">
    <name type="scientific">Olleya namhaensis</name>
    <dbReference type="NCBI Taxonomy" id="1144750"/>
    <lineage>
        <taxon>Bacteria</taxon>
        <taxon>Pseudomonadati</taxon>
        <taxon>Bacteroidota</taxon>
        <taxon>Flavobacteriia</taxon>
        <taxon>Flavobacteriales</taxon>
        <taxon>Flavobacteriaceae</taxon>
    </lineage>
</organism>
<keyword evidence="5" id="KW-0812">Transmembrane</keyword>
<dbReference type="STRING" id="1144750.SAMN05443431_101311"/>
<dbReference type="SUPFAM" id="SSF103088">
    <property type="entry name" value="OmpA-like"/>
    <property type="match status" value="2"/>
</dbReference>
<dbReference type="EMBL" id="FORM01000001">
    <property type="protein sequence ID" value="SFI56858.1"/>
    <property type="molecule type" value="Genomic_DNA"/>
</dbReference>
<reference evidence="8" key="1">
    <citation type="submission" date="2016-10" db="EMBL/GenBank/DDBJ databases">
        <authorList>
            <person name="Varghese N."/>
            <person name="Submissions S."/>
        </authorList>
    </citation>
    <scope>NUCLEOTIDE SEQUENCE [LARGE SCALE GENOMIC DNA]</scope>
    <source>
        <strain evidence="8">DSM 28881</strain>
    </source>
</reference>
<evidence type="ECO:0000313" key="7">
    <source>
        <dbReference type="EMBL" id="SFI56858.1"/>
    </source>
</evidence>
<keyword evidence="5" id="KW-1133">Transmembrane helix</keyword>
<keyword evidence="2 4" id="KW-0472">Membrane</keyword>
<evidence type="ECO:0000256" key="1">
    <source>
        <dbReference type="ARBA" id="ARBA00004442"/>
    </source>
</evidence>
<dbReference type="PRINTS" id="PR01021">
    <property type="entry name" value="OMPADOMAIN"/>
</dbReference>
<dbReference type="AlphaFoldDB" id="A0A1I3JA64"/>
<name>A0A1I3JA64_9FLAO</name>
<dbReference type="InterPro" id="IPR050330">
    <property type="entry name" value="Bact_OuterMem_StrucFunc"/>
</dbReference>
<comment type="subcellular location">
    <subcellularLocation>
        <location evidence="1">Cell outer membrane</location>
    </subcellularLocation>
</comment>
<gene>
    <name evidence="7" type="ORF">SAMN05443431_101311</name>
</gene>
<dbReference type="PANTHER" id="PTHR30329:SF21">
    <property type="entry name" value="LIPOPROTEIN YIAD-RELATED"/>
    <property type="match status" value="1"/>
</dbReference>
<dbReference type="InterPro" id="IPR006664">
    <property type="entry name" value="OMP_bac"/>
</dbReference>
<evidence type="ECO:0000256" key="3">
    <source>
        <dbReference type="ARBA" id="ARBA00023237"/>
    </source>
</evidence>
<keyword evidence="8" id="KW-1185">Reference proteome</keyword>
<dbReference type="PROSITE" id="PS51123">
    <property type="entry name" value="OMPA_2"/>
    <property type="match status" value="1"/>
</dbReference>
<dbReference type="PRINTS" id="PR01023">
    <property type="entry name" value="NAFLGMOTY"/>
</dbReference>
<feature type="domain" description="OmpA-like" evidence="6">
    <location>
        <begin position="199"/>
        <end position="315"/>
    </location>
</feature>
<dbReference type="Pfam" id="PF00691">
    <property type="entry name" value="OmpA"/>
    <property type="match status" value="2"/>
</dbReference>
<evidence type="ECO:0000256" key="2">
    <source>
        <dbReference type="ARBA" id="ARBA00023136"/>
    </source>
</evidence>
<sequence>MSKKTGYLLGILLTIILGTILYWFFCCNCDTGTADADANSKANTIETKSEVPAKLDTTMNAFAISDANGNLSFDINDNINFKTSDYHYIEPLSVEVDNGLTKLVDYLGANPDKSIDITGHFRSDETNTSAFPNLGLARANTVKNYLISKGLSSKNINTFGRLDDNFIADSNAILHGPLGYSINTMTEGDSSETDALKALGEAIKADPLVLYFNTAEASINLTTAQRQKVADMVRYTDKVDGALLSVTGYTDSSGSRTTNVRLGQERADFAKSYLVENGIAANKINTASKGPDSPIASNATEEGKAKNRRVVVTIN</sequence>
<evidence type="ECO:0000259" key="6">
    <source>
        <dbReference type="PROSITE" id="PS51123"/>
    </source>
</evidence>
<evidence type="ECO:0000256" key="5">
    <source>
        <dbReference type="SAM" id="Phobius"/>
    </source>
</evidence>
<dbReference type="CDD" id="cd07185">
    <property type="entry name" value="OmpA_C-like"/>
    <property type="match status" value="1"/>
</dbReference>
<dbReference type="InterPro" id="IPR036737">
    <property type="entry name" value="OmpA-like_sf"/>
</dbReference>
<evidence type="ECO:0000313" key="8">
    <source>
        <dbReference type="Proteomes" id="UP000199559"/>
    </source>
</evidence>
<dbReference type="Proteomes" id="UP000199559">
    <property type="component" value="Unassembled WGS sequence"/>
</dbReference>
<dbReference type="RefSeq" id="WP_090836868.1">
    <property type="nucleotide sequence ID" value="NZ_FORM01000001.1"/>
</dbReference>
<proteinExistence type="predicted"/>
<keyword evidence="3" id="KW-0998">Cell outer membrane</keyword>
<dbReference type="GO" id="GO:0009279">
    <property type="term" value="C:cell outer membrane"/>
    <property type="evidence" value="ECO:0007669"/>
    <property type="project" value="UniProtKB-SubCell"/>
</dbReference>
<accession>A0A1I3JA64</accession>
<evidence type="ECO:0000256" key="4">
    <source>
        <dbReference type="PROSITE-ProRule" id="PRU00473"/>
    </source>
</evidence>